<dbReference type="OrthoDB" id="653151at2759"/>
<accession>A0A8X7ZYJ6</accession>
<dbReference type="PANTHER" id="PTHR33416">
    <property type="entry name" value="NUCLEAR PORE COMPLEX PROTEIN NUP1"/>
    <property type="match status" value="1"/>
</dbReference>
<evidence type="ECO:0000313" key="3">
    <source>
        <dbReference type="Proteomes" id="UP000886885"/>
    </source>
</evidence>
<feature type="compositionally biased region" description="Polar residues" evidence="1">
    <location>
        <begin position="353"/>
        <end position="362"/>
    </location>
</feature>
<dbReference type="AlphaFoldDB" id="A0A8X7ZYJ6"/>
<comment type="caution">
    <text evidence="2">The sequence shown here is derived from an EMBL/GenBank/DDBJ whole genome shotgun (WGS) entry which is preliminary data.</text>
</comment>
<dbReference type="GO" id="GO:0071763">
    <property type="term" value="P:nuclear membrane organization"/>
    <property type="evidence" value="ECO:0007669"/>
    <property type="project" value="TreeGrafter"/>
</dbReference>
<proteinExistence type="predicted"/>
<sequence>METTNDVVGAETDAGRSRSWRLAVGNYFLQHVASRSTDAAGTSRVAEVSKSGSDFEGHEQHQKVGMSDHNGLSEIEQLVKDIKYSRDEINHLMEILHSRVVDFPNVEQEKEHLRVIARDVGKARYCLLPLNIQEISQLPDDVGASPIDLARAYGATVQYQRGFMTPQSQRERFGPHIFPRTPYSRTSYSKSMSQLLHLQGDNDRHVNMTSSPFQQSQTPVMDRTMIQRKFVAEYPSRGSANYHSTLDSPQIVKSSEVGVPAVPPYSRQVAQKILEHLDSNLPTPKEKSAEFRLATSWKKLHFNKNNSLANLGGLDSSGKSDQAGKTNSVQGTVDRGNVLFNFAPRGASIQANDAAKSNTSASDMKAVPNAAA</sequence>
<dbReference type="EMBL" id="JAAWWB010000011">
    <property type="protein sequence ID" value="KAG6771415.1"/>
    <property type="molecule type" value="Genomic_DNA"/>
</dbReference>
<organism evidence="2 3">
    <name type="scientific">Populus tomentosa</name>
    <name type="common">Chinese white poplar</name>
    <dbReference type="NCBI Taxonomy" id="118781"/>
    <lineage>
        <taxon>Eukaryota</taxon>
        <taxon>Viridiplantae</taxon>
        <taxon>Streptophyta</taxon>
        <taxon>Embryophyta</taxon>
        <taxon>Tracheophyta</taxon>
        <taxon>Spermatophyta</taxon>
        <taxon>Magnoliopsida</taxon>
        <taxon>eudicotyledons</taxon>
        <taxon>Gunneridae</taxon>
        <taxon>Pentapetalae</taxon>
        <taxon>rosids</taxon>
        <taxon>fabids</taxon>
        <taxon>Malpighiales</taxon>
        <taxon>Salicaceae</taxon>
        <taxon>Saliceae</taxon>
        <taxon>Populus</taxon>
    </lineage>
</organism>
<keyword evidence="3" id="KW-1185">Reference proteome</keyword>
<evidence type="ECO:0000313" key="2">
    <source>
        <dbReference type="EMBL" id="KAG6771415.1"/>
    </source>
</evidence>
<dbReference type="PANTHER" id="PTHR33416:SF18">
    <property type="entry name" value="NUCLEOPORIN-LIKE PROTEIN"/>
    <property type="match status" value="1"/>
</dbReference>
<dbReference type="GO" id="GO:0005635">
    <property type="term" value="C:nuclear envelope"/>
    <property type="evidence" value="ECO:0007669"/>
    <property type="project" value="TreeGrafter"/>
</dbReference>
<name>A0A8X7ZYJ6_POPTO</name>
<reference evidence="2" key="1">
    <citation type="journal article" date="2020" name="bioRxiv">
        <title>Hybrid origin of Populus tomentosa Carr. identified through genome sequencing and phylogenomic analysis.</title>
        <authorList>
            <person name="An X."/>
            <person name="Gao K."/>
            <person name="Chen Z."/>
            <person name="Li J."/>
            <person name="Yang X."/>
            <person name="Yang X."/>
            <person name="Zhou J."/>
            <person name="Guo T."/>
            <person name="Zhao T."/>
            <person name="Huang S."/>
            <person name="Miao D."/>
            <person name="Khan W.U."/>
            <person name="Rao P."/>
            <person name="Ye M."/>
            <person name="Lei B."/>
            <person name="Liao W."/>
            <person name="Wang J."/>
            <person name="Ji L."/>
            <person name="Li Y."/>
            <person name="Guo B."/>
            <person name="Mustafa N.S."/>
            <person name="Li S."/>
            <person name="Yun Q."/>
            <person name="Keller S.R."/>
            <person name="Mao J."/>
            <person name="Zhang R."/>
            <person name="Strauss S.H."/>
        </authorList>
    </citation>
    <scope>NUCLEOTIDE SEQUENCE</scope>
    <source>
        <strain evidence="2">GM15</strain>
        <tissue evidence="2">Leaf</tissue>
    </source>
</reference>
<dbReference type="Proteomes" id="UP000886885">
    <property type="component" value="Chromosome 6A"/>
</dbReference>
<gene>
    <name evidence="2" type="ORF">POTOM_022777</name>
</gene>
<feature type="region of interest" description="Disordered" evidence="1">
    <location>
        <begin position="353"/>
        <end position="372"/>
    </location>
</feature>
<evidence type="ECO:0000256" key="1">
    <source>
        <dbReference type="SAM" id="MobiDB-lite"/>
    </source>
</evidence>
<protein>
    <submittedName>
        <fullName evidence="2">Uncharacterized protein</fullName>
    </submittedName>
</protein>